<gene>
    <name evidence="3" type="ORF">L5515_003371</name>
</gene>
<evidence type="ECO:0000313" key="4">
    <source>
        <dbReference type="Proteomes" id="UP000829354"/>
    </source>
</evidence>
<evidence type="ECO:0000313" key="3">
    <source>
        <dbReference type="EMBL" id="UMM21886.1"/>
    </source>
</evidence>
<dbReference type="Proteomes" id="UP000829354">
    <property type="component" value="Chromosome III"/>
</dbReference>
<evidence type="ECO:0000256" key="1">
    <source>
        <dbReference type="SAM" id="MobiDB-lite"/>
    </source>
</evidence>
<keyword evidence="2" id="KW-1133">Transmembrane helix</keyword>
<dbReference type="AlphaFoldDB" id="A0AAE9EJ30"/>
<keyword evidence="2" id="KW-0812">Transmembrane</keyword>
<accession>A0AAE9EJ30</accession>
<feature type="compositionally biased region" description="Low complexity" evidence="1">
    <location>
        <begin position="190"/>
        <end position="216"/>
    </location>
</feature>
<protein>
    <submittedName>
        <fullName evidence="3">Uncharacterized protein</fullName>
    </submittedName>
</protein>
<feature type="transmembrane region" description="Helical" evidence="2">
    <location>
        <begin position="43"/>
        <end position="66"/>
    </location>
</feature>
<feature type="transmembrane region" description="Helical" evidence="2">
    <location>
        <begin position="87"/>
        <end position="105"/>
    </location>
</feature>
<proteinExistence type="predicted"/>
<evidence type="ECO:0000256" key="2">
    <source>
        <dbReference type="SAM" id="Phobius"/>
    </source>
</evidence>
<keyword evidence="2" id="KW-0472">Membrane</keyword>
<name>A0AAE9EJ30_CAEBR</name>
<organism evidence="3 4">
    <name type="scientific">Caenorhabditis briggsae</name>
    <dbReference type="NCBI Taxonomy" id="6238"/>
    <lineage>
        <taxon>Eukaryota</taxon>
        <taxon>Metazoa</taxon>
        <taxon>Ecdysozoa</taxon>
        <taxon>Nematoda</taxon>
        <taxon>Chromadorea</taxon>
        <taxon>Rhabditida</taxon>
        <taxon>Rhabditina</taxon>
        <taxon>Rhabditomorpha</taxon>
        <taxon>Rhabditoidea</taxon>
        <taxon>Rhabditidae</taxon>
        <taxon>Peloderinae</taxon>
        <taxon>Caenorhabditis</taxon>
    </lineage>
</organism>
<sequence length="233" mass="26410">MVLFSKVRSGTDSETCTKSDEKRKRAGFEFAADPKEIILFLPAIYYMFAFTLYILVTTIDIGHRVSLYKEDLKKRNARDDKIDKDMAIFYGCTIPMLLLTLLTSVTKTQKIIIEIDEEDEEKNAESALDSNEETEDTTNSSRRTDIDHRRHTSFSDSNSDENCPPLPRSPTLKEKFKRGYYLNDTDDNSSPKMPSKTSPSGSSVPSSVDSFINSSPAAKKPRRSVRPPARYPQ</sequence>
<keyword evidence="4" id="KW-1185">Reference proteome</keyword>
<dbReference type="EMBL" id="CP092622">
    <property type="protein sequence ID" value="UMM21886.1"/>
    <property type="molecule type" value="Genomic_DNA"/>
</dbReference>
<reference evidence="3 4" key="1">
    <citation type="submission" date="2022-04" db="EMBL/GenBank/DDBJ databases">
        <title>Chromosome-level reference genomes for two strains of Caenorhabditis briggsae: an improved platform for comparative genomics.</title>
        <authorList>
            <person name="Stevens L."/>
            <person name="Andersen E."/>
        </authorList>
    </citation>
    <scope>NUCLEOTIDE SEQUENCE [LARGE SCALE GENOMIC DNA]</scope>
    <source>
        <strain evidence="3">VX34</strain>
        <tissue evidence="3">Whole-organism</tissue>
    </source>
</reference>
<feature type="region of interest" description="Disordered" evidence="1">
    <location>
        <begin position="119"/>
        <end position="233"/>
    </location>
</feature>